<organism evidence="1 2">
    <name type="scientific">Candidatus Gottesmanbacteria bacterium RIFCSPHIGHO2_02_FULL_40_13</name>
    <dbReference type="NCBI Taxonomy" id="1798384"/>
    <lineage>
        <taxon>Bacteria</taxon>
        <taxon>Candidatus Gottesmaniibacteriota</taxon>
    </lineage>
</organism>
<evidence type="ECO:0000313" key="1">
    <source>
        <dbReference type="EMBL" id="OGG20119.1"/>
    </source>
</evidence>
<dbReference type="PANTHER" id="PTHR40393">
    <property type="entry name" value="LYSINE BIOSYNTHESIS PROTEIN-RELATED-RELATED"/>
    <property type="match status" value="1"/>
</dbReference>
<accession>A0A1F6A5V4</accession>
<dbReference type="AlphaFoldDB" id="A0A1F6A5V4"/>
<dbReference type="InterPro" id="IPR005906">
    <property type="entry name" value="LysW"/>
</dbReference>
<dbReference type="Proteomes" id="UP000177092">
    <property type="component" value="Unassembled WGS sequence"/>
</dbReference>
<sequence length="59" mass="6483">MQGQCPVCDGTIQVVDNVEISEVIKCQDCQNSLEVMAVDKDSQAITVKEAPKVEEDWGE</sequence>
<dbReference type="Gene3D" id="2.20.28.160">
    <property type="match status" value="1"/>
</dbReference>
<dbReference type="EMBL" id="MFJN01000056">
    <property type="protein sequence ID" value="OGG20119.1"/>
    <property type="molecule type" value="Genomic_DNA"/>
</dbReference>
<proteinExistence type="predicted"/>
<evidence type="ECO:0008006" key="3">
    <source>
        <dbReference type="Google" id="ProtNLM"/>
    </source>
</evidence>
<reference evidence="1 2" key="1">
    <citation type="journal article" date="2016" name="Nat. Commun.">
        <title>Thousands of microbial genomes shed light on interconnected biogeochemical processes in an aquifer system.</title>
        <authorList>
            <person name="Anantharaman K."/>
            <person name="Brown C.T."/>
            <person name="Hug L.A."/>
            <person name="Sharon I."/>
            <person name="Castelle C.J."/>
            <person name="Probst A.J."/>
            <person name="Thomas B.C."/>
            <person name="Singh A."/>
            <person name="Wilkins M.J."/>
            <person name="Karaoz U."/>
            <person name="Brodie E.L."/>
            <person name="Williams K.H."/>
            <person name="Hubbard S.S."/>
            <person name="Banfield J.F."/>
        </authorList>
    </citation>
    <scope>NUCLEOTIDE SEQUENCE [LARGE SCALE GENOMIC DNA]</scope>
</reference>
<evidence type="ECO:0000313" key="2">
    <source>
        <dbReference type="Proteomes" id="UP000177092"/>
    </source>
</evidence>
<gene>
    <name evidence="1" type="ORF">A3D03_01165</name>
</gene>
<dbReference type="Pfam" id="PF21344">
    <property type="entry name" value="Zn_ribbon_LysW"/>
    <property type="match status" value="1"/>
</dbReference>
<comment type="caution">
    <text evidence="1">The sequence shown here is derived from an EMBL/GenBank/DDBJ whole genome shotgun (WGS) entry which is preliminary data.</text>
</comment>
<dbReference type="PANTHER" id="PTHR40393:SF1">
    <property type="entry name" value="LYSINE BIOSYNTHESIS PROTEIN-RELATED"/>
    <property type="match status" value="1"/>
</dbReference>
<protein>
    <recommendedName>
        <fullName evidence="3">Lysine biosynthesis protein LysW</fullName>
    </recommendedName>
</protein>
<name>A0A1F6A5V4_9BACT</name>